<keyword evidence="7" id="KW-1185">Reference proteome</keyword>
<dbReference type="GO" id="GO:0050568">
    <property type="term" value="F:protein-glutamine glutaminase activity"/>
    <property type="evidence" value="ECO:0007669"/>
    <property type="project" value="UniProtKB-UniRule"/>
</dbReference>
<comment type="catalytic activity">
    <reaction evidence="3">
        <text>L-glutaminyl-[protein] + H2O = L-glutamyl-[protein] + NH4(+)</text>
        <dbReference type="Rhea" id="RHEA:16441"/>
        <dbReference type="Rhea" id="RHEA-COMP:10207"/>
        <dbReference type="Rhea" id="RHEA-COMP:10208"/>
        <dbReference type="ChEBI" id="CHEBI:15377"/>
        <dbReference type="ChEBI" id="CHEBI:28938"/>
        <dbReference type="ChEBI" id="CHEBI:29973"/>
        <dbReference type="ChEBI" id="CHEBI:30011"/>
        <dbReference type="EC" id="3.5.1.44"/>
    </reaction>
</comment>
<dbReference type="AlphaFoldDB" id="A0A3M0DSB2"/>
<sequence length="166" mass="17242">MKTYGEKPASARTRQRVGIADFAVTTNGAILTTSGLGSCLGVCLHDDRAGVAGLIHVMLPTAPDDAPNAAKYADTGIDAVLQTMCAEGAAVDDVRAKLAGGSAMFEFDSQDEPIGERNVAVARTMLDRRGVPIDAEDVGGNAGRSIRFHGDTGALLIKSAGDERRL</sequence>
<dbReference type="KEGG" id="haer:DU502_07915"/>
<dbReference type="InterPro" id="IPR011324">
    <property type="entry name" value="Cytotoxic_necrot_fac-like_cat"/>
</dbReference>
<reference evidence="5" key="3">
    <citation type="submission" date="2018-10" db="EMBL/GenBank/DDBJ databases">
        <authorList>
            <person name="Whitman W."/>
            <person name="Huntemann M."/>
            <person name="Clum A."/>
            <person name="Pillay M."/>
            <person name="Palaniappan K."/>
            <person name="Varghese N."/>
            <person name="Mikhailova N."/>
            <person name="Stamatis D."/>
            <person name="Reddy T."/>
            <person name="Daum C."/>
            <person name="Shapiro N."/>
            <person name="Ivanova N."/>
            <person name="Kyrpides N."/>
            <person name="Woyke T."/>
        </authorList>
    </citation>
    <scope>NUCLEOTIDE SEQUENCE</scope>
    <source>
        <strain evidence="5">CGMCC 1.10124</strain>
    </source>
</reference>
<evidence type="ECO:0000256" key="3">
    <source>
        <dbReference type="HAMAP-Rule" id="MF_01440"/>
    </source>
</evidence>
<dbReference type="PANTHER" id="PTHR35147:SF1">
    <property type="entry name" value="CHEMORECEPTOR GLUTAMINE DEAMIDASE CHED-RELATED"/>
    <property type="match status" value="1"/>
</dbReference>
<name>A0A3M0DSB2_9EURY</name>
<dbReference type="HAMAP" id="MF_01440">
    <property type="entry name" value="CheD"/>
    <property type="match status" value="1"/>
</dbReference>
<dbReference type="Gene3D" id="3.30.1330.200">
    <property type="match status" value="1"/>
</dbReference>
<dbReference type="PANTHER" id="PTHR35147">
    <property type="entry name" value="CHEMORECEPTOR GLUTAMINE DEAMIDASE CHED-RELATED"/>
    <property type="match status" value="1"/>
</dbReference>
<dbReference type="EMBL" id="REFS01000001">
    <property type="protein sequence ID" value="RMB25004.1"/>
    <property type="molecule type" value="Genomic_DNA"/>
</dbReference>
<reference evidence="5 6" key="1">
    <citation type="journal article" date="2015" name="Stand. Genomic Sci.">
        <title>Genomic Encyclopedia of Bacterial and Archaeal Type Strains, Phase III: the genomes of soil and plant-associated and newly described type strains.</title>
        <authorList>
            <person name="Whitman W.B."/>
            <person name="Woyke T."/>
            <person name="Klenk H.P."/>
            <person name="Zhou Y."/>
            <person name="Lilburn T.G."/>
            <person name="Beck B.J."/>
            <person name="De Vos P."/>
            <person name="Vandamme P."/>
            <person name="Eisen J.A."/>
            <person name="Garrity G."/>
            <person name="Hugenholtz P."/>
            <person name="Kyrpides N.C."/>
        </authorList>
    </citation>
    <scope>NUCLEOTIDE SEQUENCE [LARGE SCALE GENOMIC DNA]</scope>
    <source>
        <strain evidence="5 6">CGMCC 1.10124</strain>
    </source>
</reference>
<reference evidence="4 7" key="2">
    <citation type="submission" date="2018-07" db="EMBL/GenBank/DDBJ databases">
        <title>Genome sequences of Haloplanus aerogenes JCM 16430T.</title>
        <authorList>
            <person name="Kim Y.B."/>
            <person name="Roh S.W."/>
        </authorList>
    </citation>
    <scope>NUCLEOTIDE SEQUENCE [LARGE SCALE GENOMIC DNA]</scope>
    <source>
        <strain evidence="4 7">JCM 16430</strain>
    </source>
</reference>
<evidence type="ECO:0000313" key="7">
    <source>
        <dbReference type="Proteomes" id="UP000282007"/>
    </source>
</evidence>
<dbReference type="EMBL" id="CP034145">
    <property type="protein sequence ID" value="AZH25308.1"/>
    <property type="molecule type" value="Genomic_DNA"/>
</dbReference>
<dbReference type="CDD" id="cd16352">
    <property type="entry name" value="CheD"/>
    <property type="match status" value="1"/>
</dbReference>
<dbReference type="InterPro" id="IPR038592">
    <property type="entry name" value="CheD-like_sf"/>
</dbReference>
<comment type="similarity">
    <text evidence="3">Belongs to the CheD family.</text>
</comment>
<dbReference type="RefSeq" id="WP_121918848.1">
    <property type="nucleotide sequence ID" value="NZ_CP034145.1"/>
</dbReference>
<dbReference type="Proteomes" id="UP000282007">
    <property type="component" value="Chromosome"/>
</dbReference>
<evidence type="ECO:0000256" key="1">
    <source>
        <dbReference type="ARBA" id="ARBA00022500"/>
    </source>
</evidence>
<dbReference type="GO" id="GO:0006935">
    <property type="term" value="P:chemotaxis"/>
    <property type="evidence" value="ECO:0007669"/>
    <property type="project" value="UniProtKB-UniRule"/>
</dbReference>
<gene>
    <name evidence="3" type="primary">cheD</name>
    <name evidence="5" type="ORF">ATH50_0087</name>
    <name evidence="4" type="ORF">DU502_07915</name>
</gene>
<dbReference type="GeneID" id="38471203"/>
<dbReference type="Pfam" id="PF03975">
    <property type="entry name" value="CheD"/>
    <property type="match status" value="1"/>
</dbReference>
<comment type="function">
    <text evidence="3">Probably deamidates glutamine residues to glutamate on methyl-accepting chemotaxis receptors (MCPs), playing an important role in chemotaxis.</text>
</comment>
<protein>
    <recommendedName>
        <fullName evidence="3">Probable chemoreceptor glutamine deamidase CheD</fullName>
        <ecNumber evidence="3">3.5.1.44</ecNumber>
    </recommendedName>
</protein>
<dbReference type="Proteomes" id="UP000277326">
    <property type="component" value="Unassembled WGS sequence"/>
</dbReference>
<evidence type="ECO:0000313" key="6">
    <source>
        <dbReference type="Proteomes" id="UP000277326"/>
    </source>
</evidence>
<dbReference type="OrthoDB" id="10499at2157"/>
<evidence type="ECO:0000313" key="4">
    <source>
        <dbReference type="EMBL" id="AZH25308.1"/>
    </source>
</evidence>
<organism evidence="5 6">
    <name type="scientific">Haloplanus aerogenes</name>
    <dbReference type="NCBI Taxonomy" id="660522"/>
    <lineage>
        <taxon>Archaea</taxon>
        <taxon>Methanobacteriati</taxon>
        <taxon>Methanobacteriota</taxon>
        <taxon>Stenosarchaea group</taxon>
        <taxon>Halobacteria</taxon>
        <taxon>Halobacteriales</taxon>
        <taxon>Haloferacaceae</taxon>
        <taxon>Haloplanus</taxon>
    </lineage>
</organism>
<accession>A0A3M0DSB2</accession>
<proteinExistence type="inferred from homology"/>
<dbReference type="EC" id="3.5.1.44" evidence="3"/>
<keyword evidence="2 3" id="KW-0378">Hydrolase</keyword>
<evidence type="ECO:0000313" key="5">
    <source>
        <dbReference type="EMBL" id="RMB25004.1"/>
    </source>
</evidence>
<keyword evidence="1 3" id="KW-0145">Chemotaxis</keyword>
<dbReference type="InterPro" id="IPR005659">
    <property type="entry name" value="Chemorcpt_Glu_NH3ase_CheD"/>
</dbReference>
<evidence type="ECO:0000256" key="2">
    <source>
        <dbReference type="ARBA" id="ARBA00022801"/>
    </source>
</evidence>
<dbReference type="SUPFAM" id="SSF64438">
    <property type="entry name" value="CNF1/YfiH-like putative cysteine hydrolases"/>
    <property type="match status" value="1"/>
</dbReference>